<dbReference type="Proteomes" id="UP001257277">
    <property type="component" value="Unassembled WGS sequence"/>
</dbReference>
<name>A0ABU3LEE4_9FLAO</name>
<dbReference type="EMBL" id="JAVTTO010000002">
    <property type="protein sequence ID" value="MDT7832020.1"/>
    <property type="molecule type" value="Genomic_DNA"/>
</dbReference>
<dbReference type="PROSITE" id="PS51257">
    <property type="entry name" value="PROKAR_LIPOPROTEIN"/>
    <property type="match status" value="1"/>
</dbReference>
<proteinExistence type="predicted"/>
<comment type="caution">
    <text evidence="1">The sequence shown here is derived from an EMBL/GenBank/DDBJ whole genome shotgun (WGS) entry which is preliminary data.</text>
</comment>
<gene>
    <name evidence="1" type="ORF">RQM59_06490</name>
</gene>
<accession>A0ABU3LEE4</accession>
<sequence>MKRIVYIVICVIGLISLSSCRSASKRCGLAEKSTIQTDQTQQPTSFVIVTEHV</sequence>
<dbReference type="RefSeq" id="WP_349241272.1">
    <property type="nucleotide sequence ID" value="NZ_JAVTTO010000002.1"/>
</dbReference>
<organism evidence="1 2">
    <name type="scientific">Asprobacillus argus</name>
    <dbReference type="NCBI Taxonomy" id="3076534"/>
    <lineage>
        <taxon>Bacteria</taxon>
        <taxon>Pseudomonadati</taxon>
        <taxon>Bacteroidota</taxon>
        <taxon>Flavobacteriia</taxon>
        <taxon>Flavobacteriales</taxon>
        <taxon>Flavobacteriaceae</taxon>
        <taxon>Asprobacillus</taxon>
    </lineage>
</organism>
<evidence type="ECO:0000313" key="2">
    <source>
        <dbReference type="Proteomes" id="UP001257277"/>
    </source>
</evidence>
<protein>
    <submittedName>
        <fullName evidence="1">Uncharacterized protein</fullName>
    </submittedName>
</protein>
<keyword evidence="2" id="KW-1185">Reference proteome</keyword>
<reference evidence="1 2" key="1">
    <citation type="submission" date="2023-09" db="EMBL/GenBank/DDBJ databases">
        <title>Novel taxa isolated from Blanes Bay.</title>
        <authorList>
            <person name="Rey-Velasco X."/>
            <person name="Lucena T."/>
        </authorList>
    </citation>
    <scope>NUCLEOTIDE SEQUENCE [LARGE SCALE GENOMIC DNA]</scope>
    <source>
        <strain evidence="1 2">S356</strain>
    </source>
</reference>
<evidence type="ECO:0000313" key="1">
    <source>
        <dbReference type="EMBL" id="MDT7832020.1"/>
    </source>
</evidence>